<evidence type="ECO:0000313" key="4">
    <source>
        <dbReference type="Proteomes" id="UP000033423"/>
    </source>
</evidence>
<dbReference type="AlphaFoldDB" id="A0A0F3GMS7"/>
<accession>A0A0F3GMS7</accession>
<keyword evidence="2" id="KW-1133">Transmembrane helix</keyword>
<comment type="caution">
    <text evidence="3">The sequence shown here is derived from an EMBL/GenBank/DDBJ whole genome shotgun (WGS) entry which is preliminary data.</text>
</comment>
<organism evidence="3 4">
    <name type="scientific">Candidatus Magnetobacterium bavaricum</name>
    <dbReference type="NCBI Taxonomy" id="29290"/>
    <lineage>
        <taxon>Bacteria</taxon>
        <taxon>Pseudomonadati</taxon>
        <taxon>Nitrospirota</taxon>
        <taxon>Thermodesulfovibrionia</taxon>
        <taxon>Thermodesulfovibrionales</taxon>
        <taxon>Candidatus Magnetobacteriaceae</taxon>
        <taxon>Candidatus Magnetobacterium</taxon>
    </lineage>
</organism>
<reference evidence="3 4" key="1">
    <citation type="submission" date="2015-02" db="EMBL/GenBank/DDBJ databases">
        <title>Single-cell genomics of uncultivated deep-branching MTB reveals a conserved set of magnetosome genes.</title>
        <authorList>
            <person name="Kolinko S."/>
            <person name="Richter M."/>
            <person name="Glockner F.O."/>
            <person name="Brachmann A."/>
            <person name="Schuler D."/>
        </authorList>
    </citation>
    <scope>NUCLEOTIDE SEQUENCE [LARGE SCALE GENOMIC DNA]</scope>
    <source>
        <strain evidence="3">TM-1</strain>
    </source>
</reference>
<evidence type="ECO:0000256" key="2">
    <source>
        <dbReference type="SAM" id="Phobius"/>
    </source>
</evidence>
<sequence length="185" mass="21243">MREKDLYQYLDWLVEYKCQITNIVFFIWLGVVVYWFYCFNSVTVAPLRVTGVVVENFQDSDDSSINSRAALAFILWAATSGIFVVGFVIYALKFIYNILMDMIYGAVPTKVHKLVTPVMFLITMWPCFSYQREIKTAYVVLYREGSDIVRLASGFDMKVEIKTSLPEPRDGDLPSGANNDSYSQK</sequence>
<evidence type="ECO:0000313" key="3">
    <source>
        <dbReference type="EMBL" id="KJU83206.1"/>
    </source>
</evidence>
<feature type="compositionally biased region" description="Polar residues" evidence="1">
    <location>
        <begin position="176"/>
        <end position="185"/>
    </location>
</feature>
<keyword evidence="2" id="KW-0472">Membrane</keyword>
<feature type="transmembrane region" description="Helical" evidence="2">
    <location>
        <begin position="20"/>
        <end position="37"/>
    </location>
</feature>
<feature type="region of interest" description="Disordered" evidence="1">
    <location>
        <begin position="166"/>
        <end position="185"/>
    </location>
</feature>
<gene>
    <name evidence="3" type="ORF">MBAV_004601</name>
</gene>
<feature type="transmembrane region" description="Helical" evidence="2">
    <location>
        <begin position="69"/>
        <end position="92"/>
    </location>
</feature>
<keyword evidence="2" id="KW-0812">Transmembrane</keyword>
<dbReference type="Proteomes" id="UP000033423">
    <property type="component" value="Unassembled WGS sequence"/>
</dbReference>
<evidence type="ECO:0000256" key="1">
    <source>
        <dbReference type="SAM" id="MobiDB-lite"/>
    </source>
</evidence>
<protein>
    <submittedName>
        <fullName evidence="3">Membrane protein</fullName>
    </submittedName>
</protein>
<proteinExistence type="predicted"/>
<keyword evidence="4" id="KW-1185">Reference proteome</keyword>
<dbReference type="EMBL" id="LACI01001988">
    <property type="protein sequence ID" value="KJU83206.1"/>
    <property type="molecule type" value="Genomic_DNA"/>
</dbReference>
<name>A0A0F3GMS7_9BACT</name>